<dbReference type="Pfam" id="PF00149">
    <property type="entry name" value="Metallophos"/>
    <property type="match status" value="1"/>
</dbReference>
<feature type="coiled-coil region" evidence="1">
    <location>
        <begin position="786"/>
        <end position="813"/>
    </location>
</feature>
<dbReference type="InterPro" id="IPR029052">
    <property type="entry name" value="Metallo-depent_PP-like"/>
</dbReference>
<evidence type="ECO:0000256" key="1">
    <source>
        <dbReference type="SAM" id="Coils"/>
    </source>
</evidence>
<dbReference type="SUPFAM" id="SSF52540">
    <property type="entry name" value="P-loop containing nucleoside triphosphate hydrolases"/>
    <property type="match status" value="1"/>
</dbReference>
<evidence type="ECO:0008006" key="7">
    <source>
        <dbReference type="Google" id="ProtNLM"/>
    </source>
</evidence>
<accession>A0ABY9WW71</accession>
<dbReference type="PANTHER" id="PTHR26392:SF92">
    <property type="entry name" value="PROTEIN KINASE DOMAIN-CONTAINING PROTEIN"/>
    <property type="match status" value="1"/>
</dbReference>
<dbReference type="InterPro" id="IPR027417">
    <property type="entry name" value="P-loop_NTPase"/>
</dbReference>
<feature type="domain" description="Calcineurin-like phosphoesterase" evidence="3">
    <location>
        <begin position="5"/>
        <end position="258"/>
    </location>
</feature>
<dbReference type="Proteomes" id="UP001611383">
    <property type="component" value="Chromosome"/>
</dbReference>
<name>A0ABY9WW71_9BACT</name>
<keyword evidence="1" id="KW-0175">Coiled coil</keyword>
<sequence length="984" mass="110244">MSSIRWLHLTDFHQGMGSQKWLWPGMRERVFEDLARLQEKMGGPWDLVLFTGDLTQRGSAEEFQSFEDNLARLWAHLQDLGSNPRLLAVPGNHDLMRPAPRKATVKALGTWWDDSDISDEFWKDDTSEYRRLVAEAFKPYSDWQRASRFHGQPLTPGLLPGDFSFTLPKDGVSLGVVGLNSAFLQLTAEDFEGKLALDPRQFQAACGGDSSDWLARHDATILLTHHPQSWLHSRAVTSFEQEILAGDNFTLHLFGHMHLGASGSIRHGGGAPRRFIQGPSLFGLEEFGEENRTQRIHGYIAGRLDFEESGGTLSIWPRAATLKEGNFRVLGPDPSAILDGRDAWSEPFTPRGMRRGRRSASAPDAAGLPSGSAEPGAGPPSMRSELSAGDYTRLHGRARLAVERLSTIAQQLGWHSVAEQGQDLLKILHQEPYRVVITGKSRAGKSTLLNALVGRAICPVRRSITTAVPIIIKPGEKEFLTVNIEGERPRLSDGPITQDMLAPYADQQNNPDNEKKVIDIQVELTDEVLDLGVMYVDIPGFDDPTSRIWSSTAEVLQTAHALVLVLDVSSVRVGGFALDKQTRELLQDAQARQCAVFVVCNKADQLNAEQAREANEMVRSYLERFGVWTMLAHPPFFLSANAVPVPRQQEKANPPSYKAFYDALWESLWKTEAIGLRRLYRVFEQLRLAGDEVATLIASRRAKEPERIKLRAALQRCEEQRKEIVEDCTKTIQLAQAHGRQLMQTARTELRDEVRKWVEALPTGQDLPKPSACVDALKGSMLNRRKQIVEQVQQKLEDRLARIDQRMRKSLAELRSEAGSSAQTRQMQGLVQTLSTWKEQMELSVPEHQGRQAARFASMASFGIAALTGQLFGLGGLLATAFTWAINIFTDSADTPAELEEDVAQTFERNWNQFATSLEQRISELGRLVTQRIRSNMMRFMEDMRTQLDDIREATPEELQLFEQLKTETEQATVSLHAILRAAK</sequence>
<proteinExistence type="predicted"/>
<evidence type="ECO:0000259" key="4">
    <source>
        <dbReference type="Pfam" id="PF00350"/>
    </source>
</evidence>
<dbReference type="InterPro" id="IPR004843">
    <property type="entry name" value="Calcineurin-like_PHP"/>
</dbReference>
<protein>
    <recommendedName>
        <fullName evidence="7">Dynamin family protein</fullName>
    </recommendedName>
</protein>
<dbReference type="SUPFAM" id="SSF56300">
    <property type="entry name" value="Metallo-dependent phosphatases"/>
    <property type="match status" value="1"/>
</dbReference>
<gene>
    <name evidence="5" type="ORF">F0U60_27105</name>
</gene>
<evidence type="ECO:0000313" key="5">
    <source>
        <dbReference type="EMBL" id="WNG47388.1"/>
    </source>
</evidence>
<organism evidence="5 6">
    <name type="scientific">Archangium minus</name>
    <dbReference type="NCBI Taxonomy" id="83450"/>
    <lineage>
        <taxon>Bacteria</taxon>
        <taxon>Pseudomonadati</taxon>
        <taxon>Myxococcota</taxon>
        <taxon>Myxococcia</taxon>
        <taxon>Myxococcales</taxon>
        <taxon>Cystobacterineae</taxon>
        <taxon>Archangiaceae</taxon>
        <taxon>Archangium</taxon>
    </lineage>
</organism>
<dbReference type="InterPro" id="IPR045063">
    <property type="entry name" value="Dynamin_N"/>
</dbReference>
<dbReference type="EMBL" id="CP043494">
    <property type="protein sequence ID" value="WNG47388.1"/>
    <property type="molecule type" value="Genomic_DNA"/>
</dbReference>
<reference evidence="5 6" key="1">
    <citation type="submission" date="2019-08" db="EMBL/GenBank/DDBJ databases">
        <title>Archangium and Cystobacter genomes.</title>
        <authorList>
            <person name="Chen I.-C.K."/>
            <person name="Wielgoss S."/>
        </authorList>
    </citation>
    <scope>NUCLEOTIDE SEQUENCE [LARGE SCALE GENOMIC DNA]</scope>
    <source>
        <strain evidence="5 6">Cbm 6</strain>
    </source>
</reference>
<dbReference type="Pfam" id="PF00350">
    <property type="entry name" value="Dynamin_N"/>
    <property type="match status" value="1"/>
</dbReference>
<feature type="domain" description="Dynamin N-terminal" evidence="4">
    <location>
        <begin position="435"/>
        <end position="571"/>
    </location>
</feature>
<evidence type="ECO:0000259" key="3">
    <source>
        <dbReference type="Pfam" id="PF00149"/>
    </source>
</evidence>
<dbReference type="RefSeq" id="WP_395803655.1">
    <property type="nucleotide sequence ID" value="NZ_CP043494.1"/>
</dbReference>
<dbReference type="Gene3D" id="3.60.21.10">
    <property type="match status" value="1"/>
</dbReference>
<feature type="compositionally biased region" description="Low complexity" evidence="2">
    <location>
        <begin position="359"/>
        <end position="381"/>
    </location>
</feature>
<evidence type="ECO:0000256" key="2">
    <source>
        <dbReference type="SAM" id="MobiDB-lite"/>
    </source>
</evidence>
<dbReference type="Gene3D" id="3.40.50.300">
    <property type="entry name" value="P-loop containing nucleotide triphosphate hydrolases"/>
    <property type="match status" value="1"/>
</dbReference>
<keyword evidence="6" id="KW-1185">Reference proteome</keyword>
<feature type="region of interest" description="Disordered" evidence="2">
    <location>
        <begin position="340"/>
        <end position="387"/>
    </location>
</feature>
<dbReference type="PANTHER" id="PTHR26392">
    <property type="entry name" value="MITOGEN-ACTIVATED PROTEIN KINASE KINASE KINASE 7-RELATED"/>
    <property type="match status" value="1"/>
</dbReference>
<evidence type="ECO:0000313" key="6">
    <source>
        <dbReference type="Proteomes" id="UP001611383"/>
    </source>
</evidence>